<reference evidence="9" key="1">
    <citation type="journal article" date="2019" name="G3 (Bethesda)">
        <title>Genome Assemblies of Two Rare Opportunistic Yeast Pathogens: Diutina rugosa (syn. Candida rugosa) and Trichomonascus ciferrii (syn. Candida ciferrii).</title>
        <authorList>
            <person name="Mixao V."/>
            <person name="Saus E."/>
            <person name="Hansen A.P."/>
            <person name="Lass-Florl C."/>
            <person name="Gabaldon T."/>
        </authorList>
    </citation>
    <scope>NUCLEOTIDE SEQUENCE</scope>
    <source>
        <strain evidence="9">CBS 4856</strain>
    </source>
</reference>
<protein>
    <recommendedName>
        <fullName evidence="4">EKC/KEOPS complex subunit CGI121</fullName>
    </recommendedName>
    <alternativeName>
        <fullName evidence="3">EKC/KEOPS complex subunit cgi121</fullName>
    </alternativeName>
</protein>
<evidence type="ECO:0000256" key="4">
    <source>
        <dbReference type="ARBA" id="ARBA00016009"/>
    </source>
</evidence>
<gene>
    <name evidence="9" type="ORF">TRICI_001279</name>
</gene>
<dbReference type="SUPFAM" id="SSF143870">
    <property type="entry name" value="PF0523-like"/>
    <property type="match status" value="1"/>
</dbReference>
<keyword evidence="6 8" id="KW-0539">Nucleus</keyword>
<dbReference type="Pfam" id="PF08617">
    <property type="entry name" value="CGI-121"/>
    <property type="match status" value="1"/>
</dbReference>
<dbReference type="GO" id="GO:0005829">
    <property type="term" value="C:cytosol"/>
    <property type="evidence" value="ECO:0007669"/>
    <property type="project" value="TreeGrafter"/>
</dbReference>
<dbReference type="AlphaFoldDB" id="A0A642VA37"/>
<dbReference type="OrthoDB" id="329139at2759"/>
<keyword evidence="10" id="KW-1185">Reference proteome</keyword>
<evidence type="ECO:0000313" key="10">
    <source>
        <dbReference type="Proteomes" id="UP000761534"/>
    </source>
</evidence>
<proteinExistence type="inferred from homology"/>
<dbReference type="InterPro" id="IPR013926">
    <property type="entry name" value="CGI121/TPRKB"/>
</dbReference>
<dbReference type="GO" id="GO:0000408">
    <property type="term" value="C:EKC/KEOPS complex"/>
    <property type="evidence" value="ECO:0007669"/>
    <property type="project" value="TreeGrafter"/>
</dbReference>
<evidence type="ECO:0000256" key="2">
    <source>
        <dbReference type="ARBA" id="ARBA00005546"/>
    </source>
</evidence>
<evidence type="ECO:0000313" key="9">
    <source>
        <dbReference type="EMBL" id="KAA8916653.1"/>
    </source>
</evidence>
<dbReference type="GO" id="GO:0002949">
    <property type="term" value="P:tRNA threonylcarbamoyladenosine modification"/>
    <property type="evidence" value="ECO:0007669"/>
    <property type="project" value="TreeGrafter"/>
</dbReference>
<sequence length="174" mass="19872">MITRKFPQFEDKEIQISLFTNVQNTPEIRSHMASGDPNYNYAFVNAATIVSLEHLLAATYRAINDHSTGKPRTRNLHSEIVFCLSPNNNIMDSLKRFGTSDESETFYAVKVVDEDEEDKDKYLRFLHQTIKGDELDVSEEIIKAYTIDAVVKKNYKINPSDVSTIISTISLRGY</sequence>
<comment type="function">
    <text evidence="7">Component of the EKC/KEOPS complex that is required for the formation of a threonylcarbamoyl group on adenosine at position 37 (t(6)A37) in tRNAs that read codons beginning with adenine. The complex is probably involved in the transfer of the threonylcarbamoyl moiety of threonylcarbamoyl-AMP (TC-AMP) to the N6 group of A37. CGI121 acts as an allosteric effector that regulates the t(6)A activity of the complex. The EKC/KEOPS complex also promotes both telomere uncapping and telomere elongation. The complex is required for efficient recruitment of transcriptional coactivators. CGI121 is not required for tRNA modification.</text>
</comment>
<comment type="subcellular location">
    <subcellularLocation>
        <location evidence="1">Nucleus</location>
    </subcellularLocation>
</comment>
<dbReference type="PANTHER" id="PTHR15840">
    <property type="entry name" value="CGI-121 FAMILY MEMBER"/>
    <property type="match status" value="1"/>
</dbReference>
<dbReference type="Gene3D" id="3.30.2380.10">
    <property type="entry name" value="CGI121/TPRKB"/>
    <property type="match status" value="1"/>
</dbReference>
<evidence type="ECO:0000256" key="3">
    <source>
        <dbReference type="ARBA" id="ARBA00015316"/>
    </source>
</evidence>
<dbReference type="GO" id="GO:0005634">
    <property type="term" value="C:nucleus"/>
    <property type="evidence" value="ECO:0007669"/>
    <property type="project" value="UniProtKB-SubCell"/>
</dbReference>
<accession>A0A642VA37</accession>
<evidence type="ECO:0000256" key="7">
    <source>
        <dbReference type="ARBA" id="ARBA00025043"/>
    </source>
</evidence>
<evidence type="ECO:0000256" key="8">
    <source>
        <dbReference type="RuleBase" id="RU004398"/>
    </source>
</evidence>
<dbReference type="EMBL" id="SWFS01000093">
    <property type="protein sequence ID" value="KAA8916653.1"/>
    <property type="molecule type" value="Genomic_DNA"/>
</dbReference>
<dbReference type="PANTHER" id="PTHR15840:SF10">
    <property type="entry name" value="EKC_KEOPS COMPLEX SUBUNIT TPRKB"/>
    <property type="match status" value="1"/>
</dbReference>
<evidence type="ECO:0000256" key="5">
    <source>
        <dbReference type="ARBA" id="ARBA00022694"/>
    </source>
</evidence>
<dbReference type="Proteomes" id="UP000761534">
    <property type="component" value="Unassembled WGS sequence"/>
</dbReference>
<keyword evidence="5" id="KW-0819">tRNA processing</keyword>
<dbReference type="VEuPathDB" id="FungiDB:TRICI_001279"/>
<evidence type="ECO:0000256" key="6">
    <source>
        <dbReference type="ARBA" id="ARBA00023242"/>
    </source>
</evidence>
<organism evidence="9 10">
    <name type="scientific">Trichomonascus ciferrii</name>
    <dbReference type="NCBI Taxonomy" id="44093"/>
    <lineage>
        <taxon>Eukaryota</taxon>
        <taxon>Fungi</taxon>
        <taxon>Dikarya</taxon>
        <taxon>Ascomycota</taxon>
        <taxon>Saccharomycotina</taxon>
        <taxon>Dipodascomycetes</taxon>
        <taxon>Dipodascales</taxon>
        <taxon>Trichomonascaceae</taxon>
        <taxon>Trichomonascus</taxon>
        <taxon>Trichomonascus ciferrii complex</taxon>
    </lineage>
</organism>
<comment type="caution">
    <text evidence="9">The sequence shown here is derived from an EMBL/GenBank/DDBJ whole genome shotgun (WGS) entry which is preliminary data.</text>
</comment>
<name>A0A642VA37_9ASCO</name>
<evidence type="ECO:0000256" key="1">
    <source>
        <dbReference type="ARBA" id="ARBA00004123"/>
    </source>
</evidence>
<comment type="similarity">
    <text evidence="2 8">Belongs to the CGI121/TPRKB family.</text>
</comment>
<dbReference type="InterPro" id="IPR036504">
    <property type="entry name" value="CGI121/TPRKB_sf"/>
</dbReference>